<dbReference type="GO" id="GO:0016787">
    <property type="term" value="F:hydrolase activity"/>
    <property type="evidence" value="ECO:0007669"/>
    <property type="project" value="InterPro"/>
</dbReference>
<dbReference type="Proteomes" id="UP000186221">
    <property type="component" value="Unassembled WGS sequence"/>
</dbReference>
<organism evidence="3 4">
    <name type="scientific">Rhodobacter aestuarii</name>
    <dbReference type="NCBI Taxonomy" id="453582"/>
    <lineage>
        <taxon>Bacteria</taxon>
        <taxon>Pseudomonadati</taxon>
        <taxon>Pseudomonadota</taxon>
        <taxon>Alphaproteobacteria</taxon>
        <taxon>Rhodobacterales</taxon>
        <taxon>Rhodobacter group</taxon>
        <taxon>Rhodobacter</taxon>
    </lineage>
</organism>
<reference evidence="4" key="1">
    <citation type="submission" date="2017-01" db="EMBL/GenBank/DDBJ databases">
        <authorList>
            <person name="Varghese N."/>
            <person name="Submissions S."/>
        </authorList>
    </citation>
    <scope>NUCLEOTIDE SEQUENCE [LARGE SCALE GENOMIC DNA]</scope>
    <source>
        <strain evidence="4">DSM 19945</strain>
    </source>
</reference>
<dbReference type="GO" id="GO:0005524">
    <property type="term" value="F:ATP binding"/>
    <property type="evidence" value="ECO:0007669"/>
    <property type="project" value="InterPro"/>
</dbReference>
<dbReference type="AlphaFoldDB" id="A0A1N7PRY6"/>
<feature type="region of interest" description="Disordered" evidence="1">
    <location>
        <begin position="59"/>
        <end position="83"/>
    </location>
</feature>
<keyword evidence="4" id="KW-1185">Reference proteome</keyword>
<dbReference type="STRING" id="453582.SAMN05421580_11128"/>
<dbReference type="SUPFAM" id="SSF52540">
    <property type="entry name" value="P-loop containing nucleoside triphosphate hydrolases"/>
    <property type="match status" value="1"/>
</dbReference>
<proteinExistence type="predicted"/>
<dbReference type="Pfam" id="PF04851">
    <property type="entry name" value="ResIII"/>
    <property type="match status" value="1"/>
</dbReference>
<evidence type="ECO:0000313" key="3">
    <source>
        <dbReference type="EMBL" id="SIT13358.1"/>
    </source>
</evidence>
<dbReference type="Gene3D" id="3.40.50.300">
    <property type="entry name" value="P-loop containing nucleotide triphosphate hydrolases"/>
    <property type="match status" value="1"/>
</dbReference>
<evidence type="ECO:0000313" key="4">
    <source>
        <dbReference type="Proteomes" id="UP000186221"/>
    </source>
</evidence>
<evidence type="ECO:0000256" key="1">
    <source>
        <dbReference type="SAM" id="MobiDB-lite"/>
    </source>
</evidence>
<dbReference type="InterPro" id="IPR006935">
    <property type="entry name" value="Helicase/UvrB_N"/>
</dbReference>
<dbReference type="EMBL" id="FTOG01000011">
    <property type="protein sequence ID" value="SIT13358.1"/>
    <property type="molecule type" value="Genomic_DNA"/>
</dbReference>
<name>A0A1N7PRY6_9RHOB</name>
<dbReference type="GO" id="GO:0003677">
    <property type="term" value="F:DNA binding"/>
    <property type="evidence" value="ECO:0007669"/>
    <property type="project" value="InterPro"/>
</dbReference>
<sequence>MGSSNLSKSALTDGVEWNLRQFDRHDTAPLAACAGFEALLARPEVTDLTPDWIDTYEARRIVPRPDQSGAPEEPTEPPPEPHEVQREALAALRATRDKGYGAGLVVLATGLGKTYLAAFDSLDARRVLFVAHREEILTQAMAAFRAVRPQA</sequence>
<accession>A0A1N7PRY6</accession>
<evidence type="ECO:0000259" key="2">
    <source>
        <dbReference type="Pfam" id="PF04851"/>
    </source>
</evidence>
<gene>
    <name evidence="3" type="ORF">SAMN05421580_11128</name>
</gene>
<feature type="domain" description="Helicase/UvrB N-terminal" evidence="2">
    <location>
        <begin position="80"/>
        <end position="149"/>
    </location>
</feature>
<protein>
    <submittedName>
        <fullName evidence="3">Type III restriction enzyme, res subunit</fullName>
    </submittedName>
</protein>
<dbReference type="InterPro" id="IPR027417">
    <property type="entry name" value="P-loop_NTPase"/>
</dbReference>